<dbReference type="EMBL" id="WNWS01000080">
    <property type="protein sequence ID" value="KAE9982101.1"/>
    <property type="molecule type" value="Genomic_DNA"/>
</dbReference>
<accession>A0A8H3V6M0</accession>
<protein>
    <submittedName>
        <fullName evidence="2">Uncharacterized protein</fullName>
    </submittedName>
</protein>
<gene>
    <name evidence="2" type="ORF">EG328_011204</name>
</gene>
<organism evidence="2 3">
    <name type="scientific">Venturia inaequalis</name>
    <name type="common">Apple scab fungus</name>
    <dbReference type="NCBI Taxonomy" id="5025"/>
    <lineage>
        <taxon>Eukaryota</taxon>
        <taxon>Fungi</taxon>
        <taxon>Dikarya</taxon>
        <taxon>Ascomycota</taxon>
        <taxon>Pezizomycotina</taxon>
        <taxon>Dothideomycetes</taxon>
        <taxon>Pleosporomycetidae</taxon>
        <taxon>Venturiales</taxon>
        <taxon>Venturiaceae</taxon>
        <taxon>Venturia</taxon>
    </lineage>
</organism>
<feature type="region of interest" description="Disordered" evidence="1">
    <location>
        <begin position="1"/>
        <end position="43"/>
    </location>
</feature>
<feature type="compositionally biased region" description="Polar residues" evidence="1">
    <location>
        <begin position="1"/>
        <end position="10"/>
    </location>
</feature>
<evidence type="ECO:0000313" key="2">
    <source>
        <dbReference type="EMBL" id="KAE9982101.1"/>
    </source>
</evidence>
<sequence length="143" mass="16267">MDDHSPTPQAKQRAANRRRHQRTPNNRDTPRDTQPMPQNPTIPYLHTKDAEIASLRAQVANLQTQVHHLAYERGALRSNYYNLVGHVGRTVRFLDEHGMSNVVRKFLFEGLTGDNVGSIHWAVVGDDQRWRLVGGRPGFRGVP</sequence>
<proteinExistence type="predicted"/>
<comment type="caution">
    <text evidence="2">The sequence shown here is derived from an EMBL/GenBank/DDBJ whole genome shotgun (WGS) entry which is preliminary data.</text>
</comment>
<name>A0A8H3V6M0_VENIN</name>
<dbReference type="AlphaFoldDB" id="A0A8H3V6M0"/>
<evidence type="ECO:0000313" key="3">
    <source>
        <dbReference type="Proteomes" id="UP000447873"/>
    </source>
</evidence>
<dbReference type="Proteomes" id="UP000447873">
    <property type="component" value="Unassembled WGS sequence"/>
</dbReference>
<evidence type="ECO:0000256" key="1">
    <source>
        <dbReference type="SAM" id="MobiDB-lite"/>
    </source>
</evidence>
<reference evidence="2 3" key="1">
    <citation type="submission" date="2018-12" db="EMBL/GenBank/DDBJ databases">
        <title>Venturia inaequalis Genome Resource.</title>
        <authorList>
            <person name="Lichtner F.J."/>
        </authorList>
    </citation>
    <scope>NUCLEOTIDE SEQUENCE [LARGE SCALE GENOMIC DNA]</scope>
    <source>
        <strain evidence="2 3">120213</strain>
    </source>
</reference>